<dbReference type="InterPro" id="IPR036097">
    <property type="entry name" value="HisK_dim/P_sf"/>
</dbReference>
<dbReference type="Proteomes" id="UP000501602">
    <property type="component" value="Chromosome"/>
</dbReference>
<feature type="transmembrane region" description="Helical" evidence="7">
    <location>
        <begin position="83"/>
        <end position="101"/>
    </location>
</feature>
<keyword evidence="4" id="KW-0547">Nucleotide-binding</keyword>
<organism evidence="9 10">
    <name type="scientific">Ferrimonas lipolytica</name>
    <dbReference type="NCBI Taxonomy" id="2724191"/>
    <lineage>
        <taxon>Bacteria</taxon>
        <taxon>Pseudomonadati</taxon>
        <taxon>Pseudomonadota</taxon>
        <taxon>Gammaproteobacteria</taxon>
        <taxon>Alteromonadales</taxon>
        <taxon>Ferrimonadaceae</taxon>
        <taxon>Ferrimonas</taxon>
    </lineage>
</organism>
<dbReference type="GO" id="GO:0000155">
    <property type="term" value="F:phosphorelay sensor kinase activity"/>
    <property type="evidence" value="ECO:0007669"/>
    <property type="project" value="InterPro"/>
</dbReference>
<accession>A0A6H1UCP4</accession>
<evidence type="ECO:0000256" key="6">
    <source>
        <dbReference type="ARBA" id="ARBA00022840"/>
    </source>
</evidence>
<keyword evidence="10" id="KW-1185">Reference proteome</keyword>
<keyword evidence="7" id="KW-0812">Transmembrane</keyword>
<dbReference type="Pfam" id="PF02518">
    <property type="entry name" value="HATPase_c"/>
    <property type="match status" value="1"/>
</dbReference>
<feature type="domain" description="Histidine kinase" evidence="8">
    <location>
        <begin position="213"/>
        <end position="416"/>
    </location>
</feature>
<dbReference type="PRINTS" id="PR00344">
    <property type="entry name" value="BCTRLSENSOR"/>
</dbReference>
<dbReference type="EC" id="2.7.13.3" evidence="2"/>
<reference evidence="9 10" key="1">
    <citation type="submission" date="2020-04" db="EMBL/GenBank/DDBJ databases">
        <title>Ferrimonas sp. S7 isolated from sea water.</title>
        <authorList>
            <person name="Bae S.S."/>
            <person name="Baek K."/>
        </authorList>
    </citation>
    <scope>NUCLEOTIDE SEQUENCE [LARGE SCALE GENOMIC DNA]</scope>
    <source>
        <strain evidence="9 10">S7</strain>
    </source>
</reference>
<dbReference type="AlphaFoldDB" id="A0A6H1UCP4"/>
<dbReference type="SUPFAM" id="SSF47384">
    <property type="entry name" value="Homodimeric domain of signal transducing histidine kinase"/>
    <property type="match status" value="1"/>
</dbReference>
<dbReference type="GO" id="GO:0005524">
    <property type="term" value="F:ATP binding"/>
    <property type="evidence" value="ECO:0007669"/>
    <property type="project" value="UniProtKB-KW"/>
</dbReference>
<dbReference type="InterPro" id="IPR050980">
    <property type="entry name" value="2C_sensor_his_kinase"/>
</dbReference>
<evidence type="ECO:0000256" key="4">
    <source>
        <dbReference type="ARBA" id="ARBA00022741"/>
    </source>
</evidence>
<dbReference type="InterPro" id="IPR005467">
    <property type="entry name" value="His_kinase_dom"/>
</dbReference>
<keyword evidence="7" id="KW-1133">Transmembrane helix</keyword>
<feature type="transmembrane region" description="Helical" evidence="7">
    <location>
        <begin position="107"/>
        <end position="140"/>
    </location>
</feature>
<dbReference type="InterPro" id="IPR004358">
    <property type="entry name" value="Sig_transdc_His_kin-like_C"/>
</dbReference>
<evidence type="ECO:0000256" key="1">
    <source>
        <dbReference type="ARBA" id="ARBA00000085"/>
    </source>
</evidence>
<dbReference type="SUPFAM" id="SSF55874">
    <property type="entry name" value="ATPase domain of HSP90 chaperone/DNA topoisomerase II/histidine kinase"/>
    <property type="match status" value="1"/>
</dbReference>
<dbReference type="InterPro" id="IPR003594">
    <property type="entry name" value="HATPase_dom"/>
</dbReference>
<keyword evidence="3" id="KW-0808">Transferase</keyword>
<dbReference type="GO" id="GO:0005886">
    <property type="term" value="C:plasma membrane"/>
    <property type="evidence" value="ECO:0007669"/>
    <property type="project" value="TreeGrafter"/>
</dbReference>
<dbReference type="RefSeq" id="WP_168659237.1">
    <property type="nucleotide sequence ID" value="NZ_CP051180.1"/>
</dbReference>
<evidence type="ECO:0000313" key="9">
    <source>
        <dbReference type="EMBL" id="QIZ75976.1"/>
    </source>
</evidence>
<dbReference type="InterPro" id="IPR036890">
    <property type="entry name" value="HATPase_C_sf"/>
</dbReference>
<gene>
    <name evidence="9" type="ORF">HER31_03205</name>
</gene>
<feature type="transmembrane region" description="Helical" evidence="7">
    <location>
        <begin position="53"/>
        <end position="71"/>
    </location>
</feature>
<dbReference type="EMBL" id="CP051180">
    <property type="protein sequence ID" value="QIZ75976.1"/>
    <property type="molecule type" value="Genomic_DNA"/>
</dbReference>
<evidence type="ECO:0000256" key="2">
    <source>
        <dbReference type="ARBA" id="ARBA00012438"/>
    </source>
</evidence>
<protein>
    <recommendedName>
        <fullName evidence="2">histidine kinase</fullName>
        <ecNumber evidence="2">2.7.13.3</ecNumber>
    </recommendedName>
</protein>
<evidence type="ECO:0000259" key="8">
    <source>
        <dbReference type="PROSITE" id="PS50109"/>
    </source>
</evidence>
<feature type="transmembrane region" description="Helical" evidence="7">
    <location>
        <begin position="21"/>
        <end position="41"/>
    </location>
</feature>
<keyword evidence="5 9" id="KW-0418">Kinase</keyword>
<evidence type="ECO:0000256" key="7">
    <source>
        <dbReference type="SAM" id="Phobius"/>
    </source>
</evidence>
<proteinExistence type="predicted"/>
<dbReference type="Gene3D" id="1.10.287.130">
    <property type="match status" value="1"/>
</dbReference>
<keyword evidence="6" id="KW-0067">ATP-binding</keyword>
<dbReference type="PANTHER" id="PTHR44936">
    <property type="entry name" value="SENSOR PROTEIN CREC"/>
    <property type="match status" value="1"/>
</dbReference>
<dbReference type="Gene3D" id="3.30.565.10">
    <property type="entry name" value="Histidine kinase-like ATPase, C-terminal domain"/>
    <property type="match status" value="1"/>
</dbReference>
<comment type="catalytic activity">
    <reaction evidence="1">
        <text>ATP + protein L-histidine = ADP + protein N-phospho-L-histidine.</text>
        <dbReference type="EC" id="2.7.13.3"/>
    </reaction>
</comment>
<dbReference type="PROSITE" id="PS50109">
    <property type="entry name" value="HIS_KIN"/>
    <property type="match status" value="1"/>
</dbReference>
<dbReference type="PANTHER" id="PTHR44936:SF10">
    <property type="entry name" value="SENSOR PROTEIN RSTB"/>
    <property type="match status" value="1"/>
</dbReference>
<dbReference type="KEGG" id="fes:HER31_03205"/>
<dbReference type="PROSITE" id="PS51257">
    <property type="entry name" value="PROKAR_LIPOPROTEIN"/>
    <property type="match status" value="1"/>
</dbReference>
<evidence type="ECO:0000256" key="3">
    <source>
        <dbReference type="ARBA" id="ARBA00022679"/>
    </source>
</evidence>
<name>A0A6H1UCP4_9GAMM</name>
<sequence>MELSFRHLSQSLAAASSCHKLLFFRSIWLPVIGLILLLLPLWQGYGGIGESRAVIITSGLAIHVISMALLWQRTQLGLRTQMIQIMLDLVILTALLAYSGGATNAFVSVLLVPVVFAGVCLQLGHLFIVTMSAIGAYSLLVYNMPKMMVMHEMDMTEHYLGMWVSFLLSAVVVSVVVGTMAKMIVTRERHLAQSREMQLRQEQLLALGTASAQVTHNLATPLSTIQLLFEELQEEYPDSPAVKELAEPIKHCGQHLDYFRQLATDVRNNEQRWTETSQLQQQLSAIINLQFPAQQQLWLNAPPAGQIKTDAMLLPALLNLAQNAVSANEQQHQNQLTMQWHVSSNEEVCLSIADRGNGIDQQRLQALGQSLVDNPQGLGMAVMLSNASIERLGGHLQLSNNSDQGAIATVTLPYRSRQ</sequence>
<dbReference type="SMART" id="SM00387">
    <property type="entry name" value="HATPase_c"/>
    <property type="match status" value="1"/>
</dbReference>
<evidence type="ECO:0000256" key="5">
    <source>
        <dbReference type="ARBA" id="ARBA00022777"/>
    </source>
</evidence>
<feature type="transmembrane region" description="Helical" evidence="7">
    <location>
        <begin position="160"/>
        <end position="185"/>
    </location>
</feature>
<keyword evidence="7" id="KW-0472">Membrane</keyword>
<evidence type="ECO:0000313" key="10">
    <source>
        <dbReference type="Proteomes" id="UP000501602"/>
    </source>
</evidence>